<protein>
    <submittedName>
        <fullName evidence="2">Uncharacterized protein</fullName>
    </submittedName>
</protein>
<dbReference type="EMBL" id="JEMA01000466">
    <property type="protein sequence ID" value="KYF69510.1"/>
    <property type="molecule type" value="Genomic_DNA"/>
</dbReference>
<dbReference type="Proteomes" id="UP000075260">
    <property type="component" value="Unassembled WGS sequence"/>
</dbReference>
<feature type="transmembrane region" description="Helical" evidence="1">
    <location>
        <begin position="193"/>
        <end position="211"/>
    </location>
</feature>
<dbReference type="RefSeq" id="WP_063815797.1">
    <property type="nucleotide sequence ID" value="NZ_JEMA01000466.1"/>
</dbReference>
<name>A0A150QNG7_SORCE</name>
<dbReference type="AlphaFoldDB" id="A0A150QNG7"/>
<accession>A0A150QNG7</accession>
<keyword evidence="1" id="KW-0472">Membrane</keyword>
<gene>
    <name evidence="2" type="ORF">BE15_06775</name>
</gene>
<proteinExistence type="predicted"/>
<keyword evidence="1" id="KW-0812">Transmembrane</keyword>
<feature type="transmembrane region" description="Helical" evidence="1">
    <location>
        <begin position="282"/>
        <end position="299"/>
    </location>
</feature>
<feature type="transmembrane region" description="Helical" evidence="1">
    <location>
        <begin position="26"/>
        <end position="47"/>
    </location>
</feature>
<reference evidence="2 3" key="1">
    <citation type="submission" date="2014-02" db="EMBL/GenBank/DDBJ databases">
        <title>The small core and large imbalanced accessory genome model reveals a collaborative survival strategy of Sorangium cellulosum strains in nature.</title>
        <authorList>
            <person name="Han K."/>
            <person name="Peng R."/>
            <person name="Blom J."/>
            <person name="Li Y.-Z."/>
        </authorList>
    </citation>
    <scope>NUCLEOTIDE SEQUENCE [LARGE SCALE GENOMIC DNA]</scope>
    <source>
        <strain evidence="2 3">So0008-312</strain>
    </source>
</reference>
<evidence type="ECO:0000313" key="2">
    <source>
        <dbReference type="EMBL" id="KYF69510.1"/>
    </source>
</evidence>
<feature type="transmembrane region" description="Helical" evidence="1">
    <location>
        <begin position="217"/>
        <end position="240"/>
    </location>
</feature>
<feature type="transmembrane region" description="Helical" evidence="1">
    <location>
        <begin position="252"/>
        <end position="270"/>
    </location>
</feature>
<feature type="transmembrane region" description="Helical" evidence="1">
    <location>
        <begin position="306"/>
        <end position="324"/>
    </location>
</feature>
<sequence length="408" mass="44999">MAGAAEDRRELCTWPRVVRPNRRQRLLGQVAGAVLLAMGLALVGVALSWRPERAADGLSVILAVTGLGFALGGAYCIAWIRSKRVVLFEDAIELVDLGVGRRRLRRDEILGLRIIPRQHGFQRLVFELREAGRKPVKTDLHCERDAALDDWLAAIPDLDARDRGRAEAKLLRRTELGQTEEERRRALARARRVARAATVLSAGTMAWALLYPRPYEAAVATLAAIPLATVALLLAGRGLYAISDARNEIRPSLMVPLFGPGLFLTVRAIFDLHVIDWEPSLVWTALVTLALTVLVMVGEPGLRRRWFAPLGVLLFLAAHPWGALQMANALLDRSEPEVLRVAVLDKHITSAKRLKHRLRLAPWGPAQEGEVTVDSDLYEAVEVGGEVCVALQPGALGVRWFLIGRCDE</sequence>
<organism evidence="2 3">
    <name type="scientific">Sorangium cellulosum</name>
    <name type="common">Polyangium cellulosum</name>
    <dbReference type="NCBI Taxonomy" id="56"/>
    <lineage>
        <taxon>Bacteria</taxon>
        <taxon>Pseudomonadati</taxon>
        <taxon>Myxococcota</taxon>
        <taxon>Polyangia</taxon>
        <taxon>Polyangiales</taxon>
        <taxon>Polyangiaceae</taxon>
        <taxon>Sorangium</taxon>
    </lineage>
</organism>
<keyword evidence="1" id="KW-1133">Transmembrane helix</keyword>
<evidence type="ECO:0000313" key="3">
    <source>
        <dbReference type="Proteomes" id="UP000075260"/>
    </source>
</evidence>
<comment type="caution">
    <text evidence="2">The sequence shown here is derived from an EMBL/GenBank/DDBJ whole genome shotgun (WGS) entry which is preliminary data.</text>
</comment>
<feature type="transmembrane region" description="Helical" evidence="1">
    <location>
        <begin position="59"/>
        <end position="80"/>
    </location>
</feature>
<evidence type="ECO:0000256" key="1">
    <source>
        <dbReference type="SAM" id="Phobius"/>
    </source>
</evidence>